<accession>A0A9W9DBA2</accession>
<gene>
    <name evidence="1" type="ORF">N0V91_002538</name>
</gene>
<organism evidence="1 2">
    <name type="scientific">Didymella pomorum</name>
    <dbReference type="NCBI Taxonomy" id="749634"/>
    <lineage>
        <taxon>Eukaryota</taxon>
        <taxon>Fungi</taxon>
        <taxon>Dikarya</taxon>
        <taxon>Ascomycota</taxon>
        <taxon>Pezizomycotina</taxon>
        <taxon>Dothideomycetes</taxon>
        <taxon>Pleosporomycetidae</taxon>
        <taxon>Pleosporales</taxon>
        <taxon>Pleosporineae</taxon>
        <taxon>Didymellaceae</taxon>
        <taxon>Didymella</taxon>
    </lineage>
</organism>
<proteinExistence type="predicted"/>
<dbReference type="OrthoDB" id="2592744at2759"/>
<protein>
    <submittedName>
        <fullName evidence="1">Uncharacterized protein</fullName>
    </submittedName>
</protein>
<dbReference type="Proteomes" id="UP001140510">
    <property type="component" value="Unassembled WGS sequence"/>
</dbReference>
<dbReference type="AlphaFoldDB" id="A0A9W9DBA2"/>
<dbReference type="Gene3D" id="3.40.1390.30">
    <property type="entry name" value="NIF3 (NGG1p interacting factor 3)-like"/>
    <property type="match status" value="2"/>
</dbReference>
<reference evidence="1" key="1">
    <citation type="submission" date="2022-10" db="EMBL/GenBank/DDBJ databases">
        <title>Tapping the CABI collections for fungal endophytes: first genome assemblies for Collariella, Neodidymelliopsis, Ascochyta clinopodiicola, Didymella pomorum, Didymosphaeria variabile, Neocosmospora piperis and Neocucurbitaria cava.</title>
        <authorList>
            <person name="Hill R."/>
        </authorList>
    </citation>
    <scope>NUCLEOTIDE SEQUENCE</scope>
    <source>
        <strain evidence="1">IMI 355091</strain>
    </source>
</reference>
<name>A0A9W9DBA2_9PLEO</name>
<keyword evidence="2" id="KW-1185">Reference proteome</keyword>
<comment type="caution">
    <text evidence="1">The sequence shown here is derived from an EMBL/GenBank/DDBJ whole genome shotgun (WGS) entry which is preliminary data.</text>
</comment>
<sequence length="294" mass="33060">MPLPPPLPTHAAVTRFVASHLPFKENDVPLLYHVPRRRRYDAETAFLDRIVLSITPTPGVYPFIGHTDKYHPPRTVCFLHRPWQLDRRAVRGDTLVLSSHTSFDENLTVGWNPPLATRLGMAEENWFYIQGYKGDAMRKIGIVGAVSTPRDTILDAIRHEFGQTELFHPGQSDEIRVIAIMNAFNEEEVMRVLDMAQERDWVSEASFEGRGRHVLYLTGQPRESGMLAATALGLTVACVGHRTTEEWGVRFLAAALRTAFPNVAVEEVYEEEEPIIRKSKKGILAPASTHVGTV</sequence>
<evidence type="ECO:0000313" key="2">
    <source>
        <dbReference type="Proteomes" id="UP001140510"/>
    </source>
</evidence>
<dbReference type="InterPro" id="IPR036069">
    <property type="entry name" value="DUF34/NIF3_sf"/>
</dbReference>
<evidence type="ECO:0000313" key="1">
    <source>
        <dbReference type="EMBL" id="KAJ4409617.1"/>
    </source>
</evidence>
<dbReference type="EMBL" id="JAPEVA010000011">
    <property type="protein sequence ID" value="KAJ4409617.1"/>
    <property type="molecule type" value="Genomic_DNA"/>
</dbReference>
<dbReference type="SUPFAM" id="SSF102705">
    <property type="entry name" value="NIF3 (NGG1p interacting factor 3)-like"/>
    <property type="match status" value="1"/>
</dbReference>